<feature type="transmembrane region" description="Helical" evidence="6">
    <location>
        <begin position="71"/>
        <end position="95"/>
    </location>
</feature>
<feature type="transmembrane region" description="Helical" evidence="6">
    <location>
        <begin position="47"/>
        <end position="64"/>
    </location>
</feature>
<keyword evidence="5 6" id="KW-0472">Membrane</keyword>
<dbReference type="PANTHER" id="PTHR43461:SF1">
    <property type="entry name" value="TRANSMEMBRANE PROTEIN 256"/>
    <property type="match status" value="1"/>
</dbReference>
<dbReference type="AlphaFoldDB" id="A0A378XJ97"/>
<dbReference type="Pfam" id="PF04241">
    <property type="entry name" value="DUF423"/>
    <property type="match status" value="1"/>
</dbReference>
<dbReference type="Proteomes" id="UP000254603">
    <property type="component" value="Unassembled WGS sequence"/>
</dbReference>
<evidence type="ECO:0000256" key="1">
    <source>
        <dbReference type="ARBA" id="ARBA00004141"/>
    </source>
</evidence>
<evidence type="ECO:0000313" key="8">
    <source>
        <dbReference type="Proteomes" id="UP000254603"/>
    </source>
</evidence>
<proteinExistence type="inferred from homology"/>
<dbReference type="EMBL" id="UGSB01000001">
    <property type="protein sequence ID" value="SUA57078.1"/>
    <property type="molecule type" value="Genomic_DNA"/>
</dbReference>
<dbReference type="InterPro" id="IPR006696">
    <property type="entry name" value="DUF423"/>
</dbReference>
<comment type="subcellular location">
    <subcellularLocation>
        <location evidence="1">Membrane</location>
        <topology evidence="1">Multi-pass membrane protein</topology>
    </subcellularLocation>
</comment>
<dbReference type="PANTHER" id="PTHR43461">
    <property type="entry name" value="TRANSMEMBRANE PROTEIN 256"/>
    <property type="match status" value="1"/>
</dbReference>
<sequence length="123" mass="13064">MMRLFIILAGAFGFLAVALGAFGAHGLQKIVAPEQLAVWHTGVQYQMYHSLALLAVALLALSYINPVIAGWAGWAFVIGILLFSGSLYAIVVLGIRNLGLITPIGGVFFLIGWILLAVAAIKK</sequence>
<evidence type="ECO:0000256" key="2">
    <source>
        <dbReference type="ARBA" id="ARBA00009694"/>
    </source>
</evidence>
<protein>
    <submittedName>
        <fullName evidence="7">Protein of uncharacterized function (DUF423)</fullName>
    </submittedName>
</protein>
<evidence type="ECO:0000256" key="3">
    <source>
        <dbReference type="ARBA" id="ARBA00022692"/>
    </source>
</evidence>
<accession>A0A378XJ97</accession>
<evidence type="ECO:0000256" key="5">
    <source>
        <dbReference type="ARBA" id="ARBA00023136"/>
    </source>
</evidence>
<dbReference type="GO" id="GO:0005886">
    <property type="term" value="C:plasma membrane"/>
    <property type="evidence" value="ECO:0007669"/>
    <property type="project" value="TreeGrafter"/>
</dbReference>
<evidence type="ECO:0000256" key="4">
    <source>
        <dbReference type="ARBA" id="ARBA00022989"/>
    </source>
</evidence>
<keyword evidence="4 6" id="KW-1133">Transmembrane helix</keyword>
<reference evidence="7 8" key="1">
    <citation type="submission" date="2018-06" db="EMBL/GenBank/DDBJ databases">
        <authorList>
            <consortium name="Pathogen Informatics"/>
            <person name="Doyle S."/>
        </authorList>
    </citation>
    <scope>NUCLEOTIDE SEQUENCE [LARGE SCALE GENOMIC DNA]</scope>
    <source>
        <strain evidence="7 8">NCTC11997</strain>
    </source>
</reference>
<evidence type="ECO:0000256" key="6">
    <source>
        <dbReference type="SAM" id="Phobius"/>
    </source>
</evidence>
<feature type="transmembrane region" description="Helical" evidence="6">
    <location>
        <begin position="101"/>
        <end position="121"/>
    </location>
</feature>
<dbReference type="OrthoDB" id="9802121at2"/>
<keyword evidence="3 6" id="KW-0812">Transmembrane</keyword>
<evidence type="ECO:0000313" key="7">
    <source>
        <dbReference type="EMBL" id="SUA57078.1"/>
    </source>
</evidence>
<organism evidence="7 8">
    <name type="scientific">Oligella ureolytica</name>
    <dbReference type="NCBI Taxonomy" id="90244"/>
    <lineage>
        <taxon>Bacteria</taxon>
        <taxon>Pseudomonadati</taxon>
        <taxon>Pseudomonadota</taxon>
        <taxon>Betaproteobacteria</taxon>
        <taxon>Burkholderiales</taxon>
        <taxon>Alcaligenaceae</taxon>
        <taxon>Oligella</taxon>
    </lineage>
</organism>
<gene>
    <name evidence="7" type="primary">ygdD</name>
    <name evidence="7" type="ORF">NCTC11997_02266</name>
</gene>
<comment type="similarity">
    <text evidence="2">Belongs to the UPF0382 family.</text>
</comment>
<name>A0A378XJ97_9BURK</name>